<keyword evidence="5" id="KW-1185">Reference proteome</keyword>
<dbReference type="VEuPathDB" id="FungiDB:Z519_12464"/>
<evidence type="ECO:0000256" key="2">
    <source>
        <dbReference type="ARBA" id="ARBA00044129"/>
    </source>
</evidence>
<organism evidence="4 5">
    <name type="scientific">Cladophialophora bantiana (strain ATCC 10958 / CBS 173.52 / CDC B-1940 / NIH 8579)</name>
    <name type="common">Xylohypha bantiana</name>
    <dbReference type="NCBI Taxonomy" id="1442370"/>
    <lineage>
        <taxon>Eukaryota</taxon>
        <taxon>Fungi</taxon>
        <taxon>Dikarya</taxon>
        <taxon>Ascomycota</taxon>
        <taxon>Pezizomycotina</taxon>
        <taxon>Eurotiomycetes</taxon>
        <taxon>Chaetothyriomycetidae</taxon>
        <taxon>Chaetothyriales</taxon>
        <taxon>Herpotrichiellaceae</taxon>
        <taxon>Cladophialophora</taxon>
    </lineage>
</organism>
<evidence type="ECO:0000256" key="3">
    <source>
        <dbReference type="SAM" id="MobiDB-lite"/>
    </source>
</evidence>
<evidence type="ECO:0000313" key="4">
    <source>
        <dbReference type="EMBL" id="KIW86999.1"/>
    </source>
</evidence>
<gene>
    <name evidence="4" type="ORF">Z519_12464</name>
</gene>
<feature type="compositionally biased region" description="Polar residues" evidence="3">
    <location>
        <begin position="24"/>
        <end position="34"/>
    </location>
</feature>
<accession>A0A0D2HRK9</accession>
<dbReference type="RefSeq" id="XP_016613668.1">
    <property type="nucleotide sequence ID" value="XM_016770170.1"/>
</dbReference>
<reference evidence="4" key="1">
    <citation type="submission" date="2015-01" db="EMBL/GenBank/DDBJ databases">
        <title>The Genome Sequence of Cladophialophora bantiana CBS 173.52.</title>
        <authorList>
            <consortium name="The Broad Institute Genomics Platform"/>
            <person name="Cuomo C."/>
            <person name="de Hoog S."/>
            <person name="Gorbushina A."/>
            <person name="Stielow B."/>
            <person name="Teixiera M."/>
            <person name="Abouelleil A."/>
            <person name="Chapman S.B."/>
            <person name="Priest M."/>
            <person name="Young S.K."/>
            <person name="Wortman J."/>
            <person name="Nusbaum C."/>
            <person name="Birren B."/>
        </authorList>
    </citation>
    <scope>NUCLEOTIDE SEQUENCE [LARGE SCALE GENOMIC DNA]</scope>
    <source>
        <strain evidence="4">CBS 173.52</strain>
    </source>
</reference>
<evidence type="ECO:0000313" key="5">
    <source>
        <dbReference type="Proteomes" id="UP000053789"/>
    </source>
</evidence>
<dbReference type="InterPro" id="IPR036164">
    <property type="entry name" value="bL21-like_sf"/>
</dbReference>
<dbReference type="InterPro" id="IPR028909">
    <property type="entry name" value="bL21-like"/>
</dbReference>
<dbReference type="GO" id="GO:0005762">
    <property type="term" value="C:mitochondrial large ribosomal subunit"/>
    <property type="evidence" value="ECO:0007669"/>
    <property type="project" value="TreeGrafter"/>
</dbReference>
<dbReference type="SUPFAM" id="SSF141091">
    <property type="entry name" value="L21p-like"/>
    <property type="match status" value="1"/>
</dbReference>
<dbReference type="OrthoDB" id="5994at2759"/>
<protein>
    <recommendedName>
        <fullName evidence="2">Large ribosomal subunit protein bL21m</fullName>
    </recommendedName>
</protein>
<dbReference type="Proteomes" id="UP000053789">
    <property type="component" value="Unassembled WGS sequence"/>
</dbReference>
<sequence>MCRICGRMVKCIFDSMPSRVPSSLLNPGRSLRQTRQTRSHHVSSRTLVQSALNIPSKPVAPPPTFLLPFRAKLHQTRTQQSTTTPISQFQSTQPEIPPTYLSTPTDQTPCSAAATVSPSTTPALDRPLVLSRSLQTLLPKLHLQKPHYVVAHIHRFPYLLTEGDILRLPFHMKNVSPGDVLRFNRASILGSRDYTLKAGAASTESYDKRRTGEPNYLDERLFECRVRVMGIETEPMTFKEKKKRRNRHRKIVRSKHKYTLCRVMQVRAKGLDELIQGEKGMVLLEGQEKADANADADADIASA</sequence>
<dbReference type="PANTHER" id="PTHR21349">
    <property type="entry name" value="50S RIBOSOMAL PROTEIN L21"/>
    <property type="match status" value="1"/>
</dbReference>
<feature type="region of interest" description="Disordered" evidence="3">
    <location>
        <begin position="24"/>
        <end position="48"/>
    </location>
</feature>
<comment type="similarity">
    <text evidence="1">Belongs to the bacterial ribosomal protein bL21 family.</text>
</comment>
<dbReference type="EMBL" id="KN847008">
    <property type="protein sequence ID" value="KIW86999.1"/>
    <property type="molecule type" value="Genomic_DNA"/>
</dbReference>
<dbReference type="AlphaFoldDB" id="A0A0D2HRK9"/>
<proteinExistence type="inferred from homology"/>
<dbReference type="PANTHER" id="PTHR21349:SF0">
    <property type="entry name" value="LARGE RIBOSOMAL SUBUNIT PROTEIN BL21M"/>
    <property type="match status" value="1"/>
</dbReference>
<dbReference type="GO" id="GO:0003735">
    <property type="term" value="F:structural constituent of ribosome"/>
    <property type="evidence" value="ECO:0007669"/>
    <property type="project" value="TreeGrafter"/>
</dbReference>
<dbReference type="HOGENOM" id="CLU_061463_0_0_1"/>
<name>A0A0D2HRK9_CLAB1</name>
<dbReference type="GeneID" id="27705392"/>
<evidence type="ECO:0000256" key="1">
    <source>
        <dbReference type="ARBA" id="ARBA00008563"/>
    </source>
</evidence>